<evidence type="ECO:0000256" key="1">
    <source>
        <dbReference type="ARBA" id="ARBA00010136"/>
    </source>
</evidence>
<dbReference type="Proteomes" id="UP001159363">
    <property type="component" value="Chromosome 3"/>
</dbReference>
<dbReference type="Gene3D" id="1.10.3480.20">
    <property type="match status" value="1"/>
</dbReference>
<dbReference type="Pfam" id="PF01433">
    <property type="entry name" value="Peptidase_M1"/>
    <property type="match status" value="1"/>
</dbReference>
<evidence type="ECO:0000259" key="2">
    <source>
        <dbReference type="Pfam" id="PF01433"/>
    </source>
</evidence>
<dbReference type="Pfam" id="PF11838">
    <property type="entry name" value="ERAP1_C"/>
    <property type="match status" value="1"/>
</dbReference>
<dbReference type="SUPFAM" id="SSF55486">
    <property type="entry name" value="Metalloproteases ('zincins'), catalytic domain"/>
    <property type="match status" value="1"/>
</dbReference>
<accession>A0ABQ9HYJ7</accession>
<dbReference type="Gene3D" id="1.10.390.10">
    <property type="entry name" value="Neutral Protease Domain 2"/>
    <property type="match status" value="1"/>
</dbReference>
<dbReference type="PANTHER" id="PTHR11533:SF290">
    <property type="entry name" value="AMINOPEPTIDASE"/>
    <property type="match status" value="1"/>
</dbReference>
<proteinExistence type="inferred from homology"/>
<dbReference type="InterPro" id="IPR027268">
    <property type="entry name" value="Peptidase_M4/M1_CTD_sf"/>
</dbReference>
<sequence>MFKLKLDFGKRLQVPAAVCTCVHNKLRDTKANNGGVTCVQCLYIGNHEIHKLTCHCCDACPWDIGNLTVRQAAQCAACSTAVDQFAFVLYMQVHTAVETRRHLLVRRRRLLKFNINLNIVMTDWRLADQFVVQVLHNAFAVDALDSSRPINYEVRTSTEISSVFDTITYDKAGSIIRMMEHVLTNNVFQNGLRRYLKDRAYGVSDPDQLYSSLQEQLNESSELYINVKEVMDTWTNQKGYPVITVTRDYKAGTATVEQDRFLLKRAGETANTQQYKWWVPISLTSSTSADFQTTPPSSWLEPTHDQLHLTGVASSNDWLILNIQQTGYYRVNYDATNWRLLVAQLQSDKYSVVHAVNRAQLLDDSLNLARAGLLDYSTALDITRYLSREHDYVPWYAALSAFRFLDTRLQGAPTTHYQLFKVTSTFLCLPPVGSSLITRCLPCHLHLSILTLYSADSSHRPGTHYPLFSTVSPTYPVLEPLPQKRVSRWGSSETTFLPSRRTGFVTQWSHPDFRIYYHWLVPFLRQLPFPPLFHSDLAPSSSHFNLAGAQELAKGEKYICNIYDIITVMCPVKYEKLSEFTNVQISQKINMLYQFAAVLCTLHYKATNKNFLYYRKYFGIHSNILSVSQYKNFSEKYNSIVYHVNSKIVINNWTNKIHIG</sequence>
<feature type="domain" description="ERAP1-like C-terminal" evidence="3">
    <location>
        <begin position="318"/>
        <end position="420"/>
    </location>
</feature>
<evidence type="ECO:0000313" key="5">
    <source>
        <dbReference type="Proteomes" id="UP001159363"/>
    </source>
</evidence>
<evidence type="ECO:0008006" key="6">
    <source>
        <dbReference type="Google" id="ProtNLM"/>
    </source>
</evidence>
<comment type="caution">
    <text evidence="4">The sequence shown here is derived from an EMBL/GenBank/DDBJ whole genome shotgun (WGS) entry which is preliminary data.</text>
</comment>
<dbReference type="InterPro" id="IPR014782">
    <property type="entry name" value="Peptidase_M1_dom"/>
</dbReference>
<dbReference type="Gene3D" id="2.60.40.1910">
    <property type="match status" value="1"/>
</dbReference>
<dbReference type="PANTHER" id="PTHR11533">
    <property type="entry name" value="PROTEASE M1 ZINC METALLOPROTEASE"/>
    <property type="match status" value="1"/>
</dbReference>
<dbReference type="EMBL" id="JARBHB010000003">
    <property type="protein sequence ID" value="KAJ8889458.1"/>
    <property type="molecule type" value="Genomic_DNA"/>
</dbReference>
<comment type="similarity">
    <text evidence="1">Belongs to the peptidase M1 family.</text>
</comment>
<protein>
    <recommendedName>
        <fullName evidence="6">Aminopeptidase N</fullName>
    </recommendedName>
</protein>
<name>A0ABQ9HYJ7_9NEOP</name>
<gene>
    <name evidence="4" type="ORF">PR048_008957</name>
</gene>
<keyword evidence="5" id="KW-1185">Reference proteome</keyword>
<reference evidence="4 5" key="1">
    <citation type="submission" date="2023-02" db="EMBL/GenBank/DDBJ databases">
        <title>LHISI_Scaffold_Assembly.</title>
        <authorList>
            <person name="Stuart O.P."/>
            <person name="Cleave R."/>
            <person name="Magrath M.J.L."/>
            <person name="Mikheyev A.S."/>
        </authorList>
    </citation>
    <scope>NUCLEOTIDE SEQUENCE [LARGE SCALE GENOMIC DNA]</scope>
    <source>
        <strain evidence="4">Daus_M_001</strain>
        <tissue evidence="4">Leg muscle</tissue>
    </source>
</reference>
<evidence type="ECO:0000313" key="4">
    <source>
        <dbReference type="EMBL" id="KAJ8889458.1"/>
    </source>
</evidence>
<dbReference type="InterPro" id="IPR024571">
    <property type="entry name" value="ERAP1-like_C_dom"/>
</dbReference>
<dbReference type="InterPro" id="IPR050344">
    <property type="entry name" value="Peptidase_M1_aminopeptidases"/>
</dbReference>
<evidence type="ECO:0000259" key="3">
    <source>
        <dbReference type="Pfam" id="PF11838"/>
    </source>
</evidence>
<organism evidence="4 5">
    <name type="scientific">Dryococelus australis</name>
    <dbReference type="NCBI Taxonomy" id="614101"/>
    <lineage>
        <taxon>Eukaryota</taxon>
        <taxon>Metazoa</taxon>
        <taxon>Ecdysozoa</taxon>
        <taxon>Arthropoda</taxon>
        <taxon>Hexapoda</taxon>
        <taxon>Insecta</taxon>
        <taxon>Pterygota</taxon>
        <taxon>Neoptera</taxon>
        <taxon>Polyneoptera</taxon>
        <taxon>Phasmatodea</taxon>
        <taxon>Verophasmatodea</taxon>
        <taxon>Anareolatae</taxon>
        <taxon>Phasmatidae</taxon>
        <taxon>Eurycanthinae</taxon>
        <taxon>Dryococelus</taxon>
    </lineage>
</organism>
<feature type="domain" description="Peptidase M1 membrane alanine aminopeptidase" evidence="2">
    <location>
        <begin position="120"/>
        <end position="234"/>
    </location>
</feature>